<dbReference type="Pfam" id="PF14024">
    <property type="entry name" value="DUF4240"/>
    <property type="match status" value="1"/>
</dbReference>
<comment type="caution">
    <text evidence="2">The sequence shown here is derived from an EMBL/GenBank/DDBJ whole genome shotgun (WGS) entry which is preliminary data.</text>
</comment>
<dbReference type="Proteomes" id="UP000319837">
    <property type="component" value="Unassembled WGS sequence"/>
</dbReference>
<organism evidence="2 3">
    <name type="scientific">Niallia circulans</name>
    <name type="common">Bacillus circulans</name>
    <dbReference type="NCBI Taxonomy" id="1397"/>
    <lineage>
        <taxon>Bacteria</taxon>
        <taxon>Bacillati</taxon>
        <taxon>Bacillota</taxon>
        <taxon>Bacilli</taxon>
        <taxon>Bacillales</taxon>
        <taxon>Bacillaceae</taxon>
        <taxon>Niallia</taxon>
    </lineage>
</organism>
<evidence type="ECO:0000313" key="2">
    <source>
        <dbReference type="EMBL" id="TRZ39687.1"/>
    </source>
</evidence>
<proteinExistence type="predicted"/>
<evidence type="ECO:0000259" key="1">
    <source>
        <dbReference type="Pfam" id="PF14024"/>
    </source>
</evidence>
<reference evidence="3" key="1">
    <citation type="submission" date="2018-10" db="EMBL/GenBank/DDBJ databases">
        <title>FDA dAtabase for Regulatory Grade micrObial Sequences (FDA-ARGOS): Supporting development and validation of Infectious Disease Dx tests.</title>
        <authorList>
            <person name="Minogue T."/>
            <person name="Wolcott M."/>
            <person name="Wasieloski L."/>
            <person name="Aguilar W."/>
            <person name="Moore D."/>
            <person name="Tallon L."/>
            <person name="Sadzewicz L."/>
            <person name="Sengamalay N."/>
            <person name="Ott S."/>
            <person name="Godinez A."/>
            <person name="Nagaraj S."/>
            <person name="Vavikolanu K."/>
            <person name="Vyas G."/>
            <person name="Nadendla S."/>
            <person name="George J."/>
            <person name="Sichtig H."/>
        </authorList>
    </citation>
    <scope>NUCLEOTIDE SEQUENCE [LARGE SCALE GENOMIC DNA]</scope>
    <source>
        <strain evidence="3">FDAARGOS_343</strain>
    </source>
</reference>
<evidence type="ECO:0000313" key="3">
    <source>
        <dbReference type="Proteomes" id="UP000319837"/>
    </source>
</evidence>
<dbReference type="InterPro" id="IPR025334">
    <property type="entry name" value="DUF4240"/>
</dbReference>
<dbReference type="AlphaFoldDB" id="A0A553SRR5"/>
<dbReference type="RefSeq" id="WP_185763117.1">
    <property type="nucleotide sequence ID" value="NZ_RIBP01000001.1"/>
</dbReference>
<gene>
    <name evidence="2" type="ORF">CEQ21_01620</name>
</gene>
<accession>A0A553SRR5</accession>
<name>A0A553SRR5_NIACI</name>
<dbReference type="EMBL" id="RIBP01000001">
    <property type="protein sequence ID" value="TRZ39687.1"/>
    <property type="molecule type" value="Genomic_DNA"/>
</dbReference>
<feature type="domain" description="DUF4240" evidence="1">
    <location>
        <begin position="15"/>
        <end position="136"/>
    </location>
</feature>
<protein>
    <submittedName>
        <fullName evidence="2">DUF4240 domain-containing protein</fullName>
    </submittedName>
</protein>
<sequence length="161" mass="18824">MMDENIKKHKEVKLMNDSDFWTLVSLINGTKQIKEGIQLLITELAKLKVKEIKLFEETLSFKLYLLDTKDHACYFGDHSFREEKPNTFSVDLFLYARCAAVSRGEKIYNEILDNPKLMPKNEFLEELLDVTSAAYEEKKGKEFIINATYDYETFSNKNGWS</sequence>